<comment type="similarity">
    <text evidence="2">Belongs to the TRAFAC class OBG-HflX-like GTPase superfamily. OBG GTPase family.</text>
</comment>
<dbReference type="CDD" id="cd01898">
    <property type="entry name" value="Obg"/>
    <property type="match status" value="1"/>
</dbReference>
<protein>
    <recommendedName>
        <fullName evidence="7">GTP-binding protein 10</fullName>
    </recommendedName>
</protein>
<keyword evidence="6" id="KW-0539">Nucleus</keyword>
<keyword evidence="4" id="KW-0547">Nucleotide-binding</keyword>
<dbReference type="OrthoDB" id="347018at2759"/>
<evidence type="ECO:0000259" key="8">
    <source>
        <dbReference type="PROSITE" id="PS51710"/>
    </source>
</evidence>
<dbReference type="PIRSF" id="PIRSF002401">
    <property type="entry name" value="GTP_bd_Obg/CgtA"/>
    <property type="match status" value="1"/>
</dbReference>
<evidence type="ECO:0000256" key="2">
    <source>
        <dbReference type="ARBA" id="ARBA00007699"/>
    </source>
</evidence>
<accession>A0A6I9X6L9</accession>
<dbReference type="RefSeq" id="XP_013907033.1">
    <property type="nucleotide sequence ID" value="XM_014051558.1"/>
</dbReference>
<dbReference type="InterPro" id="IPR036726">
    <property type="entry name" value="GTP1_OBG_dom_sf"/>
</dbReference>
<dbReference type="Gene3D" id="2.70.210.12">
    <property type="entry name" value="GTP1/OBG domain"/>
    <property type="match status" value="1"/>
</dbReference>
<evidence type="ECO:0000256" key="3">
    <source>
        <dbReference type="ARBA" id="ARBA00022517"/>
    </source>
</evidence>
<dbReference type="PROSITE" id="PS51883">
    <property type="entry name" value="OBG"/>
    <property type="match status" value="1"/>
</dbReference>
<dbReference type="Pfam" id="PF01926">
    <property type="entry name" value="MMR_HSR1"/>
    <property type="match status" value="1"/>
</dbReference>
<dbReference type="GO" id="GO:0005730">
    <property type="term" value="C:nucleolus"/>
    <property type="evidence" value="ECO:0007669"/>
    <property type="project" value="UniProtKB-SubCell"/>
</dbReference>
<dbReference type="Gene3D" id="3.40.50.300">
    <property type="entry name" value="P-loop containing nucleotide triphosphate hydrolases"/>
    <property type="match status" value="1"/>
</dbReference>
<name>A0A6I9X6L9_9SAUR</name>
<dbReference type="KEGG" id="tsr:106537429"/>
<dbReference type="InterPro" id="IPR006169">
    <property type="entry name" value="GTP1_OBG_dom"/>
</dbReference>
<evidence type="ECO:0000256" key="4">
    <source>
        <dbReference type="ARBA" id="ARBA00022741"/>
    </source>
</evidence>
<dbReference type="AlphaFoldDB" id="A0A6I9X6L9"/>
<gene>
    <name evidence="11" type="primary">GTPBP10</name>
</gene>
<dbReference type="Proteomes" id="UP000504617">
    <property type="component" value="Unplaced"/>
</dbReference>
<feature type="domain" description="Obg" evidence="9">
    <location>
        <begin position="14"/>
        <end position="149"/>
    </location>
</feature>
<evidence type="ECO:0000313" key="10">
    <source>
        <dbReference type="Proteomes" id="UP000504617"/>
    </source>
</evidence>
<comment type="subcellular location">
    <subcellularLocation>
        <location evidence="1">Nucleus</location>
        <location evidence="1">Nucleolus</location>
    </subcellularLocation>
</comment>
<dbReference type="PRINTS" id="PR00326">
    <property type="entry name" value="GTP1OBG"/>
</dbReference>
<dbReference type="InterPro" id="IPR045086">
    <property type="entry name" value="OBG_GTPase"/>
</dbReference>
<organism evidence="10 11">
    <name type="scientific">Thamnophis sirtalis</name>
    <dbReference type="NCBI Taxonomy" id="35019"/>
    <lineage>
        <taxon>Eukaryota</taxon>
        <taxon>Metazoa</taxon>
        <taxon>Chordata</taxon>
        <taxon>Craniata</taxon>
        <taxon>Vertebrata</taxon>
        <taxon>Euteleostomi</taxon>
        <taxon>Lepidosauria</taxon>
        <taxon>Squamata</taxon>
        <taxon>Bifurcata</taxon>
        <taxon>Unidentata</taxon>
        <taxon>Episquamata</taxon>
        <taxon>Toxicofera</taxon>
        <taxon>Serpentes</taxon>
        <taxon>Colubroidea</taxon>
        <taxon>Colubridae</taxon>
        <taxon>Natricinae</taxon>
        <taxon>Thamnophis</taxon>
    </lineage>
</organism>
<dbReference type="InterPro" id="IPR006073">
    <property type="entry name" value="GTP-bd"/>
</dbReference>
<dbReference type="InterPro" id="IPR027417">
    <property type="entry name" value="P-loop_NTPase"/>
</dbReference>
<dbReference type="GO" id="GO:0003924">
    <property type="term" value="F:GTPase activity"/>
    <property type="evidence" value="ECO:0007669"/>
    <property type="project" value="InterPro"/>
</dbReference>
<evidence type="ECO:0000313" key="11">
    <source>
        <dbReference type="RefSeq" id="XP_013907033.1"/>
    </source>
</evidence>
<feature type="domain" description="OBG-type G" evidence="8">
    <location>
        <begin position="150"/>
        <end position="345"/>
    </location>
</feature>
<evidence type="ECO:0000256" key="1">
    <source>
        <dbReference type="ARBA" id="ARBA00004604"/>
    </source>
</evidence>
<dbReference type="FunFam" id="3.40.50.300:FF:001339">
    <property type="entry name" value="Mitochondrial ribosome-associated GTPase 2"/>
    <property type="match status" value="1"/>
</dbReference>
<dbReference type="GO" id="GO:0000287">
    <property type="term" value="F:magnesium ion binding"/>
    <property type="evidence" value="ECO:0007669"/>
    <property type="project" value="InterPro"/>
</dbReference>
<evidence type="ECO:0000259" key="9">
    <source>
        <dbReference type="PROSITE" id="PS51883"/>
    </source>
</evidence>
<proteinExistence type="inferred from homology"/>
<dbReference type="PANTHER" id="PTHR11702">
    <property type="entry name" value="DEVELOPMENTALLY REGULATED GTP-BINDING PROTEIN-RELATED"/>
    <property type="match status" value="1"/>
</dbReference>
<dbReference type="Pfam" id="PF01018">
    <property type="entry name" value="GTP1_OBG"/>
    <property type="match status" value="1"/>
</dbReference>
<dbReference type="PROSITE" id="PS51710">
    <property type="entry name" value="G_OBG"/>
    <property type="match status" value="1"/>
</dbReference>
<keyword evidence="5" id="KW-0342">GTP-binding</keyword>
<dbReference type="SUPFAM" id="SSF82051">
    <property type="entry name" value="Obg GTP-binding protein N-terminal domain"/>
    <property type="match status" value="1"/>
</dbReference>
<dbReference type="InterPro" id="IPR014100">
    <property type="entry name" value="GTP-bd_Obg/CgtA"/>
</dbReference>
<reference evidence="11" key="1">
    <citation type="submission" date="2025-08" db="UniProtKB">
        <authorList>
            <consortium name="RefSeq"/>
        </authorList>
    </citation>
    <scope>IDENTIFICATION</scope>
    <source>
        <tissue evidence="11">Skeletal muscle</tissue>
    </source>
</reference>
<dbReference type="CTD" id="85865"/>
<keyword evidence="3" id="KW-0690">Ribosome biogenesis</keyword>
<dbReference type="GO" id="GO:0042254">
    <property type="term" value="P:ribosome biogenesis"/>
    <property type="evidence" value="ECO:0007669"/>
    <property type="project" value="UniProtKB-UniRule"/>
</dbReference>
<evidence type="ECO:0000256" key="7">
    <source>
        <dbReference type="ARBA" id="ARBA00039729"/>
    </source>
</evidence>
<dbReference type="InterPro" id="IPR031167">
    <property type="entry name" value="G_OBG"/>
</dbReference>
<evidence type="ECO:0000256" key="6">
    <source>
        <dbReference type="ARBA" id="ARBA00023242"/>
    </source>
</evidence>
<dbReference type="SUPFAM" id="SSF52540">
    <property type="entry name" value="P-loop containing nucleoside triphosphate hydrolases"/>
    <property type="match status" value="1"/>
</dbReference>
<dbReference type="GeneID" id="106537429"/>
<dbReference type="GO" id="GO:0005525">
    <property type="term" value="F:GTP binding"/>
    <property type="evidence" value="ECO:0007669"/>
    <property type="project" value="UniProtKB-KW"/>
</dbReference>
<keyword evidence="10" id="KW-1185">Reference proteome</keyword>
<sequence>MVWLSRALLGRQYGRFMDDLRIYVKGGSGGMGYSRLGGIGGKGGDVWLIADEKMTLKKMKDKYPRKRFVAEAGTNSSIAALKGNKGNDCEVTVPPGIFVTTDDGKELGKLDKEGERLLVAHGGIGGCPVTNFLPTKGQAHTIHLDLKLIADVGLIGFPNAGKSSLLARISRAKPQIADYAFTTLSPEIGTVTYPDHKQITVADLPGLIEGAHANKGRGHKFLKHVERTKQLLFVIDVSGFQLSSQTPFRTAFETIMLLAKELELYKEELQTKSALLAVNKMDLPNAKETYEKLMEQLQKPQNYLHLLPPKMIPEVAVNFKEIIPISAHTGEGSEQLIACLRKIIDQEAEEKIESYQREQLSALHLSKI</sequence>
<dbReference type="GO" id="GO:0005739">
    <property type="term" value="C:mitochondrion"/>
    <property type="evidence" value="ECO:0007669"/>
    <property type="project" value="TreeGrafter"/>
</dbReference>
<dbReference type="PANTHER" id="PTHR11702:SF43">
    <property type="entry name" value="GTP-BINDING PROTEIN 10"/>
    <property type="match status" value="1"/>
</dbReference>
<evidence type="ECO:0000256" key="5">
    <source>
        <dbReference type="ARBA" id="ARBA00023134"/>
    </source>
</evidence>